<dbReference type="InterPro" id="IPR051310">
    <property type="entry name" value="MCP_chemotaxis"/>
</dbReference>
<name>A0ABU9B868_9BURK</name>
<dbReference type="Proteomes" id="UP001368500">
    <property type="component" value="Unassembled WGS sequence"/>
</dbReference>
<dbReference type="CDD" id="cd06225">
    <property type="entry name" value="HAMP"/>
    <property type="match status" value="1"/>
</dbReference>
<protein>
    <submittedName>
        <fullName evidence="6">Methyl-accepting chemotaxis protein</fullName>
    </submittedName>
</protein>
<dbReference type="RefSeq" id="WP_341373863.1">
    <property type="nucleotide sequence ID" value="NZ_JBBUTF010000007.1"/>
</dbReference>
<dbReference type="PROSITE" id="PS50111">
    <property type="entry name" value="CHEMOTAXIS_TRANSDUC_2"/>
    <property type="match status" value="1"/>
</dbReference>
<dbReference type="Gene3D" id="1.10.287.950">
    <property type="entry name" value="Methyl-accepting chemotaxis protein"/>
    <property type="match status" value="1"/>
</dbReference>
<keyword evidence="3" id="KW-0807">Transducer</keyword>
<dbReference type="PANTHER" id="PTHR43531">
    <property type="entry name" value="PROTEIN ICFG"/>
    <property type="match status" value="1"/>
</dbReference>
<evidence type="ECO:0000259" key="5">
    <source>
        <dbReference type="PROSITE" id="PS50885"/>
    </source>
</evidence>
<dbReference type="SUPFAM" id="SSF58104">
    <property type="entry name" value="Methyl-accepting chemotaxis protein (MCP) signaling domain"/>
    <property type="match status" value="1"/>
</dbReference>
<evidence type="ECO:0000256" key="2">
    <source>
        <dbReference type="ARBA" id="ARBA00029447"/>
    </source>
</evidence>
<evidence type="ECO:0000313" key="7">
    <source>
        <dbReference type="Proteomes" id="UP001368500"/>
    </source>
</evidence>
<sequence length="896" mass="93352">MNLTASLPAAGRLWMRGCASLAERLSGWPLAAQLRLPLRMLALPLLAAWLLLCLQAADAWRADREAVRGLQLVDGLQPLVLAMMDRRDLNQRLLAGDASAQAAWRESAVRLGQELQRVDPLPVPAAAGARWQTQWAELQRLVQTEVRLTAPQGPADQAWLRDTRMLSRVSGLELLAVERSGLAHRPDAQLTQLVALSVGQFQPLAADISQWRGLALRQALVREDADAALRARWLSARLQAQVGRIGEQLDSLVDIGRSAPVHWRALADGTSLLVASPPLRADETPAVATARIQAQGGALLRHWADLQDETRRAVGVRLDGLQRAHALQLLALLALGALVGGVTLWSQRALRLSLAEGLQGLDEGAARLAQGDLSTPVHVRGHDELAALADRLDRMRLSLARRAADLDTVSCAIADGGQLLARDGETVAQCAAQQTQRLMTASSVLGRLGGSASTQVEAAAGLSQLNDAVQAQASTGSQAVGQTVERIEALEVSARRIAEVNNVIDDIAFQTNLLALNAAVEAARAGEAGKGFSVVAGEVRALAGRCAEAASEVRQLIDRITGEVGETADCIRSSRDSLDGLAESVKLLSHRLGEVVLSAQDQSAGLAEATESLQGMEDLGREIGVTAGRAGDMARRLQTQGAELHQAAAALALPFGRAGDARGLAEQALALAADLGAEGVGLMAGEPDGGLLRPGLFVDVIDRDGRCVGSGGSPDWVGRSLFERAGLSSVQGEQYLRRAWEAADGAGGWIDFHCVDAARRQPVAKTAFVVRLDDRHLATCGVVRHGMAVAPVPLAVSAGPAGGTDDDGGLAVRGHGAADGVADGAAYPSGDGLLPAGGAMALTGAVALAGAISGFADEGGRDDEGAGVRESAAIEAATETGTEIEADVGAMLDEPV</sequence>
<evidence type="ECO:0000259" key="4">
    <source>
        <dbReference type="PROSITE" id="PS50111"/>
    </source>
</evidence>
<gene>
    <name evidence="6" type="ORF">AACH11_08895</name>
</gene>
<dbReference type="Pfam" id="PF00672">
    <property type="entry name" value="HAMP"/>
    <property type="match status" value="1"/>
</dbReference>
<comment type="similarity">
    <text evidence="2">Belongs to the methyl-accepting chemotaxis (MCP) protein family.</text>
</comment>
<dbReference type="PANTHER" id="PTHR43531:SF11">
    <property type="entry name" value="METHYL-ACCEPTING CHEMOTAXIS PROTEIN 3"/>
    <property type="match status" value="1"/>
</dbReference>
<feature type="domain" description="HAMP" evidence="5">
    <location>
        <begin position="352"/>
        <end position="404"/>
    </location>
</feature>
<dbReference type="SMART" id="SM00304">
    <property type="entry name" value="HAMP"/>
    <property type="match status" value="1"/>
</dbReference>
<organism evidence="6 7">
    <name type="scientific">Pseudaquabacterium rugosum</name>
    <dbReference type="NCBI Taxonomy" id="2984194"/>
    <lineage>
        <taxon>Bacteria</taxon>
        <taxon>Pseudomonadati</taxon>
        <taxon>Pseudomonadota</taxon>
        <taxon>Betaproteobacteria</taxon>
        <taxon>Burkholderiales</taxon>
        <taxon>Sphaerotilaceae</taxon>
        <taxon>Pseudaquabacterium</taxon>
    </lineage>
</organism>
<dbReference type="InterPro" id="IPR004089">
    <property type="entry name" value="MCPsignal_dom"/>
</dbReference>
<dbReference type="EMBL" id="JBBUTF010000007">
    <property type="protein sequence ID" value="MEK8026077.1"/>
    <property type="molecule type" value="Genomic_DNA"/>
</dbReference>
<proteinExistence type="inferred from homology"/>
<dbReference type="Pfam" id="PF00015">
    <property type="entry name" value="MCPsignal"/>
    <property type="match status" value="1"/>
</dbReference>
<accession>A0ABU9B868</accession>
<keyword evidence="1" id="KW-0145">Chemotaxis</keyword>
<reference evidence="6 7" key="1">
    <citation type="submission" date="2024-04" db="EMBL/GenBank/DDBJ databases">
        <title>Novel species of the genus Ideonella isolated from streams.</title>
        <authorList>
            <person name="Lu H."/>
        </authorList>
    </citation>
    <scope>NUCLEOTIDE SEQUENCE [LARGE SCALE GENOMIC DNA]</scope>
    <source>
        <strain evidence="6 7">BYS139W</strain>
    </source>
</reference>
<dbReference type="PROSITE" id="PS50885">
    <property type="entry name" value="HAMP"/>
    <property type="match status" value="1"/>
</dbReference>
<dbReference type="SMART" id="SM00283">
    <property type="entry name" value="MA"/>
    <property type="match status" value="1"/>
</dbReference>
<dbReference type="InterPro" id="IPR003660">
    <property type="entry name" value="HAMP_dom"/>
</dbReference>
<evidence type="ECO:0000256" key="1">
    <source>
        <dbReference type="ARBA" id="ARBA00022500"/>
    </source>
</evidence>
<evidence type="ECO:0000256" key="3">
    <source>
        <dbReference type="PROSITE-ProRule" id="PRU00284"/>
    </source>
</evidence>
<feature type="domain" description="Methyl-accepting transducer" evidence="4">
    <location>
        <begin position="409"/>
        <end position="631"/>
    </location>
</feature>
<keyword evidence="7" id="KW-1185">Reference proteome</keyword>
<evidence type="ECO:0000313" key="6">
    <source>
        <dbReference type="EMBL" id="MEK8026077.1"/>
    </source>
</evidence>
<comment type="caution">
    <text evidence="6">The sequence shown here is derived from an EMBL/GenBank/DDBJ whole genome shotgun (WGS) entry which is preliminary data.</text>
</comment>